<accession>A0A7J6G9P9</accession>
<name>A0A7J6G9P9_CANSA</name>
<dbReference type="AlphaFoldDB" id="A0A7J6G9P9"/>
<dbReference type="Proteomes" id="UP000525078">
    <property type="component" value="Unassembled WGS sequence"/>
</dbReference>
<proteinExistence type="predicted"/>
<evidence type="ECO:0000313" key="2">
    <source>
        <dbReference type="Proteomes" id="UP000525078"/>
    </source>
</evidence>
<dbReference type="EMBL" id="JAATIP010000068">
    <property type="protein sequence ID" value="KAF4379696.1"/>
    <property type="molecule type" value="Genomic_DNA"/>
</dbReference>
<protein>
    <submittedName>
        <fullName evidence="1">Uncharacterized protein</fullName>
    </submittedName>
</protein>
<reference evidence="1 2" key="1">
    <citation type="journal article" date="2020" name="bioRxiv">
        <title>Sequence and annotation of 42 cannabis genomes reveals extensive copy number variation in cannabinoid synthesis and pathogen resistance genes.</title>
        <authorList>
            <person name="Mckernan K.J."/>
            <person name="Helbert Y."/>
            <person name="Kane L.T."/>
            <person name="Ebling H."/>
            <person name="Zhang L."/>
            <person name="Liu B."/>
            <person name="Eaton Z."/>
            <person name="Mclaughlin S."/>
            <person name="Kingan S."/>
            <person name="Baybayan P."/>
            <person name="Concepcion G."/>
            <person name="Jordan M."/>
            <person name="Riva A."/>
            <person name="Barbazuk W."/>
            <person name="Harkins T."/>
        </authorList>
    </citation>
    <scope>NUCLEOTIDE SEQUENCE [LARGE SCALE GENOMIC DNA]</scope>
    <source>
        <strain evidence="2">cv. Jamaican Lion 4</strain>
        <tissue evidence="1">Leaf</tissue>
    </source>
</reference>
<gene>
    <name evidence="1" type="ORF">F8388_023713</name>
</gene>
<sequence length="225" mass="25086">MREAGFTEQRTPPALGSGRITGRCFLGPSWFTGLTIIGPSLFGFQNFNRSYNHHIKWTGFSVSCLLACPFQAESLGLMVWTKVWPTRLLEWRVMREAGFTEQRIPPALGSGRITGRVMREAGFTEQRIPPALGSGRITGRYKPFKSLRRTKVLEFTLDCRIGPKTSVGQIATTSSPVFFENSQASLSASSFERRSFIREEAMKPPAPVTQTTLRAFSTTVDAIEL</sequence>
<organism evidence="1 2">
    <name type="scientific">Cannabis sativa</name>
    <name type="common">Hemp</name>
    <name type="synonym">Marijuana</name>
    <dbReference type="NCBI Taxonomy" id="3483"/>
    <lineage>
        <taxon>Eukaryota</taxon>
        <taxon>Viridiplantae</taxon>
        <taxon>Streptophyta</taxon>
        <taxon>Embryophyta</taxon>
        <taxon>Tracheophyta</taxon>
        <taxon>Spermatophyta</taxon>
        <taxon>Magnoliopsida</taxon>
        <taxon>eudicotyledons</taxon>
        <taxon>Gunneridae</taxon>
        <taxon>Pentapetalae</taxon>
        <taxon>rosids</taxon>
        <taxon>fabids</taxon>
        <taxon>Rosales</taxon>
        <taxon>Cannabaceae</taxon>
        <taxon>Cannabis</taxon>
    </lineage>
</organism>
<dbReference type="AntiFam" id="ANF00038">
    <property type="entry name" value="Overlaps SRP RNA, same strand"/>
</dbReference>
<comment type="caution">
    <text evidence="1">The sequence shown here is derived from an EMBL/GenBank/DDBJ whole genome shotgun (WGS) entry which is preliminary data.</text>
</comment>
<evidence type="ECO:0000313" key="1">
    <source>
        <dbReference type="EMBL" id="KAF4379696.1"/>
    </source>
</evidence>